<keyword evidence="3" id="KW-0804">Transcription</keyword>
<dbReference type="RefSeq" id="WP_210682085.1">
    <property type="nucleotide sequence ID" value="NZ_JAGMWN010000004.1"/>
</dbReference>
<dbReference type="Pfam" id="PF09339">
    <property type="entry name" value="HTH_IclR"/>
    <property type="match status" value="1"/>
</dbReference>
<reference evidence="7" key="1">
    <citation type="submission" date="2021-04" db="EMBL/GenBank/DDBJ databases">
        <authorList>
            <person name="Zhang D.-C."/>
        </authorList>
    </citation>
    <scope>NUCLEOTIDE SEQUENCE</scope>
    <source>
        <strain evidence="7">CGMCC 1.15697</strain>
    </source>
</reference>
<dbReference type="InterPro" id="IPR050707">
    <property type="entry name" value="HTH_MetabolicPath_Reg"/>
</dbReference>
<dbReference type="GO" id="GO:0045892">
    <property type="term" value="P:negative regulation of DNA-templated transcription"/>
    <property type="evidence" value="ECO:0007669"/>
    <property type="project" value="TreeGrafter"/>
</dbReference>
<dbReference type="SUPFAM" id="SSF46785">
    <property type="entry name" value="Winged helix' DNA-binding domain"/>
    <property type="match status" value="1"/>
</dbReference>
<keyword evidence="8" id="KW-1185">Reference proteome</keyword>
<evidence type="ECO:0000256" key="1">
    <source>
        <dbReference type="ARBA" id="ARBA00023015"/>
    </source>
</evidence>
<feature type="domain" description="HTH iclR-type" evidence="5">
    <location>
        <begin position="46"/>
        <end position="109"/>
    </location>
</feature>
<evidence type="ECO:0000256" key="2">
    <source>
        <dbReference type="ARBA" id="ARBA00023125"/>
    </source>
</evidence>
<dbReference type="Gene3D" id="3.30.450.40">
    <property type="match status" value="1"/>
</dbReference>
<evidence type="ECO:0000256" key="4">
    <source>
        <dbReference type="SAM" id="MobiDB-lite"/>
    </source>
</evidence>
<dbReference type="InterPro" id="IPR029016">
    <property type="entry name" value="GAF-like_dom_sf"/>
</dbReference>
<dbReference type="SUPFAM" id="SSF55781">
    <property type="entry name" value="GAF domain-like"/>
    <property type="match status" value="1"/>
</dbReference>
<evidence type="ECO:0000256" key="3">
    <source>
        <dbReference type="ARBA" id="ARBA00023163"/>
    </source>
</evidence>
<keyword evidence="2" id="KW-0238">DNA-binding</keyword>
<dbReference type="PANTHER" id="PTHR30136:SF33">
    <property type="entry name" value="TRANSCRIPTIONAL REGULATORY PROTEIN"/>
    <property type="match status" value="1"/>
</dbReference>
<dbReference type="Gene3D" id="1.10.10.10">
    <property type="entry name" value="Winged helix-like DNA-binding domain superfamily/Winged helix DNA-binding domain"/>
    <property type="match status" value="1"/>
</dbReference>
<evidence type="ECO:0000259" key="6">
    <source>
        <dbReference type="PROSITE" id="PS51078"/>
    </source>
</evidence>
<protein>
    <submittedName>
        <fullName evidence="7">IclR family transcriptional regulator</fullName>
    </submittedName>
</protein>
<dbReference type="PANTHER" id="PTHR30136">
    <property type="entry name" value="HELIX-TURN-HELIX TRANSCRIPTIONAL REGULATOR, ICLR FAMILY"/>
    <property type="match status" value="1"/>
</dbReference>
<dbReference type="PROSITE" id="PS51078">
    <property type="entry name" value="ICLR_ED"/>
    <property type="match status" value="1"/>
</dbReference>
<dbReference type="GO" id="GO:0003700">
    <property type="term" value="F:DNA-binding transcription factor activity"/>
    <property type="evidence" value="ECO:0007669"/>
    <property type="project" value="TreeGrafter"/>
</dbReference>
<feature type="region of interest" description="Disordered" evidence="4">
    <location>
        <begin position="1"/>
        <end position="36"/>
    </location>
</feature>
<dbReference type="EMBL" id="JAGMWN010000004">
    <property type="protein sequence ID" value="MBP5857503.1"/>
    <property type="molecule type" value="Genomic_DNA"/>
</dbReference>
<dbReference type="AlphaFoldDB" id="A0A8J7S2R2"/>
<evidence type="ECO:0000259" key="5">
    <source>
        <dbReference type="PROSITE" id="PS51077"/>
    </source>
</evidence>
<accession>A0A8J7S2R2</accession>
<dbReference type="SMART" id="SM00346">
    <property type="entry name" value="HTH_ICLR"/>
    <property type="match status" value="1"/>
</dbReference>
<dbReference type="GO" id="GO:0003677">
    <property type="term" value="F:DNA binding"/>
    <property type="evidence" value="ECO:0007669"/>
    <property type="project" value="UniProtKB-KW"/>
</dbReference>
<dbReference type="InterPro" id="IPR005471">
    <property type="entry name" value="Tscrpt_reg_IclR_N"/>
</dbReference>
<sequence length="303" mass="33658">MTMKGDRTNQSNKGHPSEAGGEDEPPRTRVRRRRQSGIVAKDRDFVNALGRGLLVLEAFGASEQVWMNGMEVAERVDLPKPTTSRLLQTLKSLGYLHYSTRRRQYRLGTSILGLGFAAREPFSLGDLVRPYLAELADSFNVHASLAARDRLDVIELEVSHSTKTLMTLRLEVGSRIPLAGTATGHALIAPLPEAELTYLYTLLRERHAKHWEEIKANIETGRREVAAQGYTSAQASWFTDINGVAAPLVFPGGSPVYALACGAPARHLNAARQREIGQRLVEMTREIERHLQDGDFRDDTHTP</sequence>
<dbReference type="InterPro" id="IPR036388">
    <property type="entry name" value="WH-like_DNA-bd_sf"/>
</dbReference>
<evidence type="ECO:0000313" key="7">
    <source>
        <dbReference type="EMBL" id="MBP5857503.1"/>
    </source>
</evidence>
<dbReference type="InterPro" id="IPR036390">
    <property type="entry name" value="WH_DNA-bd_sf"/>
</dbReference>
<comment type="caution">
    <text evidence="7">The sequence shown here is derived from an EMBL/GenBank/DDBJ whole genome shotgun (WGS) entry which is preliminary data.</text>
</comment>
<organism evidence="7 8">
    <name type="scientific">Marivibrio halodurans</name>
    <dbReference type="NCBI Taxonomy" id="2039722"/>
    <lineage>
        <taxon>Bacteria</taxon>
        <taxon>Pseudomonadati</taxon>
        <taxon>Pseudomonadota</taxon>
        <taxon>Alphaproteobacteria</taxon>
        <taxon>Rhodospirillales</taxon>
        <taxon>Rhodospirillaceae</taxon>
        <taxon>Marivibrio</taxon>
    </lineage>
</organism>
<proteinExistence type="predicted"/>
<dbReference type="Pfam" id="PF01614">
    <property type="entry name" value="IclR_C"/>
    <property type="match status" value="1"/>
</dbReference>
<dbReference type="Proteomes" id="UP000672602">
    <property type="component" value="Unassembled WGS sequence"/>
</dbReference>
<feature type="domain" description="IclR-ED" evidence="6">
    <location>
        <begin position="110"/>
        <end position="293"/>
    </location>
</feature>
<dbReference type="InterPro" id="IPR014757">
    <property type="entry name" value="Tscrpt_reg_IclR_C"/>
</dbReference>
<evidence type="ECO:0000313" key="8">
    <source>
        <dbReference type="Proteomes" id="UP000672602"/>
    </source>
</evidence>
<keyword evidence="1" id="KW-0805">Transcription regulation</keyword>
<gene>
    <name evidence="7" type="ORF">KAJ83_10825</name>
</gene>
<dbReference type="PROSITE" id="PS51077">
    <property type="entry name" value="HTH_ICLR"/>
    <property type="match status" value="1"/>
</dbReference>
<name>A0A8J7S2R2_9PROT</name>